<evidence type="ECO:0000256" key="2">
    <source>
        <dbReference type="ARBA" id="ARBA00022485"/>
    </source>
</evidence>
<accession>A0AAE3P5T5</accession>
<feature type="domain" description="4Fe-4S ferredoxin-type" evidence="8">
    <location>
        <begin position="251"/>
        <end position="280"/>
    </location>
</feature>
<dbReference type="InterPro" id="IPR051684">
    <property type="entry name" value="Electron_Trans/Redox"/>
</dbReference>
<evidence type="ECO:0000256" key="5">
    <source>
        <dbReference type="ARBA" id="ARBA00023004"/>
    </source>
</evidence>
<feature type="transmembrane region" description="Helical" evidence="7">
    <location>
        <begin position="75"/>
        <end position="104"/>
    </location>
</feature>
<dbReference type="SUPFAM" id="SSF54862">
    <property type="entry name" value="4Fe-4S ferredoxins"/>
    <property type="match status" value="1"/>
</dbReference>
<evidence type="ECO:0000256" key="4">
    <source>
        <dbReference type="ARBA" id="ARBA00022982"/>
    </source>
</evidence>
<proteinExistence type="predicted"/>
<dbReference type="GO" id="GO:0051539">
    <property type="term" value="F:4 iron, 4 sulfur cluster binding"/>
    <property type="evidence" value="ECO:0007669"/>
    <property type="project" value="UniProtKB-KW"/>
</dbReference>
<keyword evidence="7" id="KW-0812">Transmembrane</keyword>
<dbReference type="Pfam" id="PF12801">
    <property type="entry name" value="Fer4_5"/>
    <property type="match status" value="3"/>
</dbReference>
<dbReference type="Gene3D" id="3.30.70.20">
    <property type="match status" value="1"/>
</dbReference>
<evidence type="ECO:0000313" key="10">
    <source>
        <dbReference type="Proteomes" id="UP001144110"/>
    </source>
</evidence>
<keyword evidence="7" id="KW-0472">Membrane</keyword>
<sequence>MKRKWFQLVSTFIHNGYPGFLIINNIYTGFLKNFCGPGLNCHSCPASFFTCPLGILQNFFISIRLLPWQVLIGSFFYILSFLLLFGLLLGRFICGWLCPFGFFQDLIYKIPFFKKKMHIPLQTRCYLKFLFLIFFVIVLPLSIVNEFGYGILWFCKYICPAGTLEAGYFNLLIKPSLLYFIGLVFYLKTLILLFLIILCLIDLRFFCKNICPLGFIYGTFNKIGLLRLSFNQNNCNSCKICEKVCPSNLSIPEEINSVECIRCLNCLKICPTKAIKLEMRKPYEVSNCKA</sequence>
<evidence type="ECO:0000256" key="7">
    <source>
        <dbReference type="SAM" id="Phobius"/>
    </source>
</evidence>
<comment type="caution">
    <text evidence="9">The sequence shown here is derived from an EMBL/GenBank/DDBJ whole genome shotgun (WGS) entry which is preliminary data.</text>
</comment>
<dbReference type="PROSITE" id="PS00198">
    <property type="entry name" value="4FE4S_FER_1"/>
    <property type="match status" value="1"/>
</dbReference>
<name>A0AAE3P5T5_9BACT</name>
<keyword evidence="2" id="KW-0004">4Fe-4S</keyword>
<keyword evidence="1" id="KW-0813">Transport</keyword>
<dbReference type="Pfam" id="PF00037">
    <property type="entry name" value="Fer4"/>
    <property type="match status" value="1"/>
</dbReference>
<evidence type="ECO:0000256" key="6">
    <source>
        <dbReference type="ARBA" id="ARBA00023014"/>
    </source>
</evidence>
<dbReference type="GO" id="GO:0005886">
    <property type="term" value="C:plasma membrane"/>
    <property type="evidence" value="ECO:0007669"/>
    <property type="project" value="TreeGrafter"/>
</dbReference>
<dbReference type="InterPro" id="IPR017900">
    <property type="entry name" value="4Fe4S_Fe_S_CS"/>
</dbReference>
<feature type="transmembrane region" description="Helical" evidence="7">
    <location>
        <begin position="177"/>
        <end position="201"/>
    </location>
</feature>
<reference evidence="9" key="1">
    <citation type="submission" date="2022-11" db="EMBL/GenBank/DDBJ databases">
        <title>Candidatus Alkanophaga archaea from heated hydrothermal vent sediment oxidize petroleum alkanes.</title>
        <authorList>
            <person name="Zehnle H."/>
            <person name="Laso-Perez R."/>
            <person name="Lipp J."/>
            <person name="Teske A."/>
            <person name="Wegener G."/>
        </authorList>
    </citation>
    <scope>NUCLEOTIDE SEQUENCE</scope>
    <source>
        <strain evidence="9">MCA70</strain>
    </source>
</reference>
<dbReference type="PANTHER" id="PTHR30176">
    <property type="entry name" value="FERREDOXIN-TYPE PROTEIN NAPH"/>
    <property type="match status" value="1"/>
</dbReference>
<keyword evidence="6" id="KW-0411">Iron-sulfur</keyword>
<keyword evidence="7" id="KW-1133">Transmembrane helix</keyword>
<evidence type="ECO:0000256" key="1">
    <source>
        <dbReference type="ARBA" id="ARBA00022448"/>
    </source>
</evidence>
<dbReference type="AlphaFoldDB" id="A0AAE3P5T5"/>
<dbReference type="InterPro" id="IPR017896">
    <property type="entry name" value="4Fe4S_Fe-S-bd"/>
</dbReference>
<gene>
    <name evidence="9" type="ORF">OD816_001293</name>
</gene>
<evidence type="ECO:0000259" key="8">
    <source>
        <dbReference type="PROSITE" id="PS51379"/>
    </source>
</evidence>
<evidence type="ECO:0000313" key="9">
    <source>
        <dbReference type="EMBL" id="MDF2954048.1"/>
    </source>
</evidence>
<protein>
    <submittedName>
        <fullName evidence="9">Polyferredoxin NapH</fullName>
    </submittedName>
</protein>
<dbReference type="EMBL" id="JAPHEG010000005">
    <property type="protein sequence ID" value="MDF2954048.1"/>
    <property type="molecule type" value="Genomic_DNA"/>
</dbReference>
<dbReference type="GO" id="GO:0046872">
    <property type="term" value="F:metal ion binding"/>
    <property type="evidence" value="ECO:0007669"/>
    <property type="project" value="UniProtKB-KW"/>
</dbReference>
<keyword evidence="3" id="KW-0479">Metal-binding</keyword>
<dbReference type="PROSITE" id="PS51379">
    <property type="entry name" value="4FE4S_FER_2"/>
    <property type="match status" value="2"/>
</dbReference>
<keyword evidence="4" id="KW-0249">Electron transport</keyword>
<evidence type="ECO:0000256" key="3">
    <source>
        <dbReference type="ARBA" id="ARBA00022723"/>
    </source>
</evidence>
<dbReference type="Proteomes" id="UP001144110">
    <property type="component" value="Unassembled WGS sequence"/>
</dbReference>
<keyword evidence="5" id="KW-0408">Iron</keyword>
<organism evidence="9 10">
    <name type="scientific">Candidatus Thermodesulfobacterium syntrophicum</name>
    <dbReference type="NCBI Taxonomy" id="3060442"/>
    <lineage>
        <taxon>Bacteria</taxon>
        <taxon>Pseudomonadati</taxon>
        <taxon>Thermodesulfobacteriota</taxon>
        <taxon>Thermodesulfobacteria</taxon>
        <taxon>Thermodesulfobacteriales</taxon>
        <taxon>Thermodesulfobacteriaceae</taxon>
        <taxon>Thermodesulfobacterium</taxon>
    </lineage>
</organism>
<feature type="domain" description="4Fe-4S ferredoxin-type" evidence="8">
    <location>
        <begin position="226"/>
        <end position="248"/>
    </location>
</feature>
<feature type="transmembrane region" description="Helical" evidence="7">
    <location>
        <begin position="125"/>
        <end position="144"/>
    </location>
</feature>
<dbReference type="PANTHER" id="PTHR30176:SF3">
    <property type="entry name" value="FERREDOXIN-TYPE PROTEIN NAPH"/>
    <property type="match status" value="1"/>
</dbReference>